<sequence>MAAFDFSAFLLGVTVLFGVVWLIDILFLAKPRRARAEAAGTEIAEPWPVDWARSLFPVILVVLILRSFVAEPFRIPSGSMMPTLDVGDFILVNKFSYGLRMPAFNNKLVANGEPRRGDVVVFRFPGYRCPDGNGHVVRSGDMTCQDPTMPVPSENWIKRVIGVPGDRIETRGSDLFINGERVAMDELGPYKGDPKQPEDSLLMNYGSKLYTEHLGSVNHTIALTPAYNMPMDIPNAVVPSEVPKGCYIVMGDNRMNSTDSRWWGCMPEENLVGKAFFVWLAWRGFDNGVTGIFDFSRMGKVIH</sequence>
<dbReference type="InterPro" id="IPR019533">
    <property type="entry name" value="Peptidase_S26"/>
</dbReference>
<comment type="caution">
    <text evidence="8">Lacks conserved residue(s) required for the propagation of feature annotation.</text>
</comment>
<feature type="active site" evidence="7">
    <location>
        <position position="79"/>
    </location>
</feature>
<dbReference type="EMBL" id="JZRB01000023">
    <property type="protein sequence ID" value="KJV33214.1"/>
    <property type="molecule type" value="Genomic_DNA"/>
</dbReference>
<keyword evidence="11" id="KW-1185">Reference proteome</keyword>
<dbReference type="GO" id="GO:0006465">
    <property type="term" value="P:signal peptide processing"/>
    <property type="evidence" value="ECO:0007669"/>
    <property type="project" value="InterPro"/>
</dbReference>
<evidence type="ECO:0000256" key="8">
    <source>
        <dbReference type="RuleBase" id="RU362042"/>
    </source>
</evidence>
<protein>
    <recommendedName>
        <fullName evidence="4 8">Signal peptidase I</fullName>
        <ecNumber evidence="3 8">3.4.21.89</ecNumber>
    </recommendedName>
</protein>
<evidence type="ECO:0000313" key="10">
    <source>
        <dbReference type="EMBL" id="KJV33214.1"/>
    </source>
</evidence>
<comment type="caution">
    <text evidence="10">The sequence shown here is derived from an EMBL/GenBank/DDBJ whole genome shotgun (WGS) entry which is preliminary data.</text>
</comment>
<accession>A0A0F3KSX9</accession>
<dbReference type="GO" id="GO:0009003">
    <property type="term" value="F:signal peptidase activity"/>
    <property type="evidence" value="ECO:0007669"/>
    <property type="project" value="UniProtKB-EC"/>
</dbReference>
<comment type="similarity">
    <text evidence="2 8">Belongs to the peptidase S26 family.</text>
</comment>
<dbReference type="InterPro" id="IPR000223">
    <property type="entry name" value="Pept_S26A_signal_pept_1"/>
</dbReference>
<evidence type="ECO:0000256" key="4">
    <source>
        <dbReference type="ARBA" id="ARBA00019232"/>
    </source>
</evidence>
<reference evidence="10 11" key="1">
    <citation type="submission" date="2015-03" db="EMBL/GenBank/DDBJ databases">
        <title>Draft genome sequence of Luteibacter yeojuensis strain SU11.</title>
        <authorList>
            <person name="Sulaiman J."/>
            <person name="Priya K."/>
            <person name="Chan K.-G."/>
        </authorList>
    </citation>
    <scope>NUCLEOTIDE SEQUENCE [LARGE SCALE GENOMIC DNA]</scope>
    <source>
        <strain evidence="10 11">SU11</strain>
    </source>
</reference>
<dbReference type="Gene3D" id="2.10.109.10">
    <property type="entry name" value="Umud Fragment, subunit A"/>
    <property type="match status" value="1"/>
</dbReference>
<dbReference type="InterPro" id="IPR019756">
    <property type="entry name" value="Pept_S26A_signal_pept_1_Ser-AS"/>
</dbReference>
<dbReference type="PATRIC" id="fig|345309.4.peg.1708"/>
<gene>
    <name evidence="10" type="ORF">VI08_11815</name>
</gene>
<comment type="catalytic activity">
    <reaction evidence="1 8">
        <text>Cleavage of hydrophobic, N-terminal signal or leader sequences from secreted and periplasmic proteins.</text>
        <dbReference type="EC" id="3.4.21.89"/>
    </reaction>
</comment>
<keyword evidence="6 8" id="KW-0378">Hydrolase</keyword>
<organism evidence="10 11">
    <name type="scientific">Luteibacter yeojuensis</name>
    <dbReference type="NCBI Taxonomy" id="345309"/>
    <lineage>
        <taxon>Bacteria</taxon>
        <taxon>Pseudomonadati</taxon>
        <taxon>Pseudomonadota</taxon>
        <taxon>Gammaproteobacteria</taxon>
        <taxon>Lysobacterales</taxon>
        <taxon>Rhodanobacteraceae</taxon>
        <taxon>Luteibacter</taxon>
    </lineage>
</organism>
<proteinExistence type="inferred from homology"/>
<keyword evidence="8" id="KW-0472">Membrane</keyword>
<dbReference type="SUPFAM" id="SSF51306">
    <property type="entry name" value="LexA/Signal peptidase"/>
    <property type="match status" value="1"/>
</dbReference>
<dbReference type="EC" id="3.4.21.89" evidence="3 8"/>
<dbReference type="CDD" id="cd06530">
    <property type="entry name" value="S26_SPase_I"/>
    <property type="match status" value="1"/>
</dbReference>
<evidence type="ECO:0000256" key="5">
    <source>
        <dbReference type="ARBA" id="ARBA00022670"/>
    </source>
</evidence>
<dbReference type="RefSeq" id="WP_045829788.1">
    <property type="nucleotide sequence ID" value="NZ_JZRB01000023.1"/>
</dbReference>
<dbReference type="GO" id="GO:0016020">
    <property type="term" value="C:membrane"/>
    <property type="evidence" value="ECO:0007669"/>
    <property type="project" value="UniProtKB-SubCell"/>
</dbReference>
<evidence type="ECO:0000259" key="9">
    <source>
        <dbReference type="Pfam" id="PF10502"/>
    </source>
</evidence>
<dbReference type="PRINTS" id="PR00727">
    <property type="entry name" value="LEADERPTASE"/>
</dbReference>
<comment type="subcellular location">
    <subcellularLocation>
        <location evidence="8">Membrane</location>
        <topology evidence="8">Multi-pass membrane protein</topology>
    </subcellularLocation>
</comment>
<dbReference type="PANTHER" id="PTHR43390">
    <property type="entry name" value="SIGNAL PEPTIDASE I"/>
    <property type="match status" value="1"/>
</dbReference>
<dbReference type="AlphaFoldDB" id="A0A0F3KSX9"/>
<name>A0A0F3KSX9_9GAMM</name>
<evidence type="ECO:0000256" key="7">
    <source>
        <dbReference type="PIRSR" id="PIRSR600223-1"/>
    </source>
</evidence>
<evidence type="ECO:0000256" key="3">
    <source>
        <dbReference type="ARBA" id="ARBA00013208"/>
    </source>
</evidence>
<feature type="transmembrane region" description="Helical" evidence="8">
    <location>
        <begin position="6"/>
        <end position="29"/>
    </location>
</feature>
<dbReference type="GO" id="GO:0004252">
    <property type="term" value="F:serine-type endopeptidase activity"/>
    <property type="evidence" value="ECO:0007669"/>
    <property type="project" value="InterPro"/>
</dbReference>
<keyword evidence="8" id="KW-0812">Transmembrane</keyword>
<evidence type="ECO:0000313" key="11">
    <source>
        <dbReference type="Proteomes" id="UP000033651"/>
    </source>
</evidence>
<evidence type="ECO:0000256" key="2">
    <source>
        <dbReference type="ARBA" id="ARBA00009370"/>
    </source>
</evidence>
<dbReference type="NCBIfam" id="TIGR02227">
    <property type="entry name" value="sigpep_I_bact"/>
    <property type="match status" value="1"/>
</dbReference>
<keyword evidence="8" id="KW-1133">Transmembrane helix</keyword>
<feature type="domain" description="Peptidase S26" evidence="9">
    <location>
        <begin position="50"/>
        <end position="279"/>
    </location>
</feature>
<evidence type="ECO:0000256" key="1">
    <source>
        <dbReference type="ARBA" id="ARBA00000677"/>
    </source>
</evidence>
<dbReference type="PROSITE" id="PS00501">
    <property type="entry name" value="SPASE_I_1"/>
    <property type="match status" value="1"/>
</dbReference>
<dbReference type="PROSITE" id="PS00761">
    <property type="entry name" value="SPASE_I_3"/>
    <property type="match status" value="1"/>
</dbReference>
<dbReference type="Proteomes" id="UP000033651">
    <property type="component" value="Unassembled WGS sequence"/>
</dbReference>
<keyword evidence="5 8" id="KW-0645">Protease</keyword>
<dbReference type="PANTHER" id="PTHR43390:SF1">
    <property type="entry name" value="CHLOROPLAST PROCESSING PEPTIDASE"/>
    <property type="match status" value="1"/>
</dbReference>
<dbReference type="InterPro" id="IPR019758">
    <property type="entry name" value="Pept_S26A_signal_pept_1_CS"/>
</dbReference>
<feature type="active site" evidence="7">
    <location>
        <position position="158"/>
    </location>
</feature>
<dbReference type="InterPro" id="IPR036286">
    <property type="entry name" value="LexA/Signal_pep-like_sf"/>
</dbReference>
<evidence type="ECO:0000256" key="6">
    <source>
        <dbReference type="ARBA" id="ARBA00022801"/>
    </source>
</evidence>
<dbReference type="Pfam" id="PF10502">
    <property type="entry name" value="Peptidase_S26"/>
    <property type="match status" value="1"/>
</dbReference>
<dbReference type="OrthoDB" id="9815782at2"/>